<accession>A0ABZ2T431</accession>
<dbReference type="EMBL" id="CP147250">
    <property type="protein sequence ID" value="WYJ81034.1"/>
    <property type="molecule type" value="Genomic_DNA"/>
</dbReference>
<dbReference type="Pfam" id="PF02065">
    <property type="entry name" value="Melibiase"/>
    <property type="match status" value="1"/>
</dbReference>
<proteinExistence type="inferred from homology"/>
<dbReference type="InterPro" id="IPR050985">
    <property type="entry name" value="Alpha-glycosidase_related"/>
</dbReference>
<dbReference type="PIRSF" id="PIRSF005536">
    <property type="entry name" value="Agal"/>
    <property type="match status" value="1"/>
</dbReference>
<dbReference type="InterPro" id="IPR017853">
    <property type="entry name" value="GH"/>
</dbReference>
<dbReference type="Pfam" id="PF16875">
    <property type="entry name" value="Glyco_hydro_36N"/>
    <property type="match status" value="1"/>
</dbReference>
<evidence type="ECO:0000313" key="10">
    <source>
        <dbReference type="Proteomes" id="UP000664360"/>
    </source>
</evidence>
<keyword evidence="10" id="KW-1185">Reference proteome</keyword>
<comment type="catalytic activity">
    <reaction evidence="1 6">
        <text>Hydrolysis of terminal, non-reducing alpha-D-galactose residues in alpha-D-galactosides, including galactose oligosaccharides, galactomannans and galactolipids.</text>
        <dbReference type="EC" id="3.2.1.22"/>
    </reaction>
</comment>
<evidence type="ECO:0000256" key="6">
    <source>
        <dbReference type="PIRNR" id="PIRNR005536"/>
    </source>
</evidence>
<dbReference type="PANTHER" id="PTHR43053:SF3">
    <property type="entry name" value="ALPHA-GALACTOSIDASE C-RELATED"/>
    <property type="match status" value="1"/>
</dbReference>
<dbReference type="Gene3D" id="2.60.40.1180">
    <property type="entry name" value="Golgi alpha-mannosidase II"/>
    <property type="match status" value="1"/>
</dbReference>
<dbReference type="EC" id="3.2.1.22" evidence="3 6"/>
<evidence type="ECO:0000259" key="7">
    <source>
        <dbReference type="Pfam" id="PF16874"/>
    </source>
</evidence>
<name>A0ABZ2T431_9ENTE</name>
<dbReference type="PROSITE" id="PS00512">
    <property type="entry name" value="ALPHA_GALACTOSIDASE"/>
    <property type="match status" value="1"/>
</dbReference>
<evidence type="ECO:0000256" key="1">
    <source>
        <dbReference type="ARBA" id="ARBA00001255"/>
    </source>
</evidence>
<sequence>MIEQLNDRLFHMSNPHTSFILHVMQNGQIEQIYYGKPLRGLTDEEIDYLVAEQNKSAGTVKFFEDDSNFTLTDHPQAYPVYGTSDFKEGAIELSSNQAPYYTDFRFVEATTKKGKARNLDCPTTYGDKEESETLSLRLIDQERQLELILHYTLFCDSTAIVQSQTLTNQSKTDLQIHRMLSGVLNLSTKAYDFTHFSGAWLKERHEKKRPLEQGIVSIGSLKGASSHQHNPFIRLDHQQSTLDHGEVYGLNLVYSGNFIAQAEVDEWDKTRVMIGIHPSQFRWTLAPEDSFTTPEAVLMYSDAGTNGLAQHFTHFIENHLIDRKWRDTPRPIVFNNWEATYFDFTEEKLLSLATIGKHLGMECFVLDDGWFGKRNNDRSSLGDWTVDKQKFPTGLASFANKLKNMGLQFGMWFEPEMISPDSQLLKQHPDWVVKHPYSRISVGRGQYVLDFSNPDVVAGIYEQMAAIIEETNLTYIKWDMNRNITEAYSAYLEKQAIHQQEFFHRYVQGVYALYGKLLTAYPDLLIEGCAGGGGRYDLGILFYSPQIWPSDNSDGVERLSILSGTLAGYPLSSFSNHVSASPNHQVLRETSLAFRQDVAMFGPLGYELDLLALTDEEKQQISERIAFYKAHRHLLTHGKFVQILPNRPYDNEICWGVFSHDRSEAIIGFYQKMARANPAAKAYLPFPDYLKKDRYYQINGQETVSGNLLKNVGLKKPRLFTGVNHATYQLAGDCQSFIYHIVERKDTK</sequence>
<dbReference type="Gene3D" id="3.20.20.70">
    <property type="entry name" value="Aldolase class I"/>
    <property type="match status" value="1"/>
</dbReference>
<dbReference type="InterPro" id="IPR031705">
    <property type="entry name" value="Glyco_hydro_36_C"/>
</dbReference>
<feature type="domain" description="Glycosyl hydrolase family 36 C-terminal" evidence="7">
    <location>
        <begin position="653"/>
        <end position="741"/>
    </location>
</feature>
<evidence type="ECO:0000256" key="3">
    <source>
        <dbReference type="ARBA" id="ARBA00012755"/>
    </source>
</evidence>
<evidence type="ECO:0000313" key="9">
    <source>
        <dbReference type="EMBL" id="WYJ81034.1"/>
    </source>
</evidence>
<evidence type="ECO:0000256" key="5">
    <source>
        <dbReference type="ARBA" id="ARBA00023295"/>
    </source>
</evidence>
<comment type="similarity">
    <text evidence="2">Belongs to the glycosyl hydrolase 36 family.</text>
</comment>
<evidence type="ECO:0000259" key="8">
    <source>
        <dbReference type="Pfam" id="PF16875"/>
    </source>
</evidence>
<dbReference type="InterPro" id="IPR013780">
    <property type="entry name" value="Glyco_hydro_b"/>
</dbReference>
<dbReference type="InterPro" id="IPR038417">
    <property type="entry name" value="Alpga-gal_N_sf"/>
</dbReference>
<reference evidence="9 10" key="1">
    <citation type="submission" date="2024-03" db="EMBL/GenBank/DDBJ databases">
        <title>The Genome Sequence of Enterococcus sp. DIV1094.</title>
        <authorList>
            <consortium name="The Broad Institute Genomics Platform"/>
            <consortium name="The Broad Institute Microbial Omics Core"/>
            <consortium name="The Broad Institute Genomic Center for Infectious Diseases"/>
            <person name="Earl A."/>
            <person name="Manson A."/>
            <person name="Gilmore M."/>
            <person name="Schwartman J."/>
            <person name="Shea T."/>
            <person name="Abouelleil A."/>
            <person name="Cao P."/>
            <person name="Chapman S."/>
            <person name="Cusick C."/>
            <person name="Young S."/>
            <person name="Neafsey D."/>
            <person name="Nusbaum C."/>
            <person name="Birren B."/>
        </authorList>
    </citation>
    <scope>NUCLEOTIDE SEQUENCE [LARGE SCALE GENOMIC DNA]</scope>
    <source>
        <strain evidence="9 10">DIV1094</strain>
    </source>
</reference>
<dbReference type="CDD" id="cd14791">
    <property type="entry name" value="GH36"/>
    <property type="match status" value="1"/>
</dbReference>
<dbReference type="PRINTS" id="PR00743">
    <property type="entry name" value="GLHYDRLASE36"/>
</dbReference>
<dbReference type="PANTHER" id="PTHR43053">
    <property type="entry name" value="GLYCOSIDASE FAMILY 31"/>
    <property type="match status" value="1"/>
</dbReference>
<dbReference type="SUPFAM" id="SSF51445">
    <property type="entry name" value="(Trans)glycosidases"/>
    <property type="match status" value="1"/>
</dbReference>
<protein>
    <recommendedName>
        <fullName evidence="3 6">Alpha-galactosidase</fullName>
        <ecNumber evidence="3 6">3.2.1.22</ecNumber>
    </recommendedName>
</protein>
<dbReference type="InterPro" id="IPR002252">
    <property type="entry name" value="Glyco_hydro_36"/>
</dbReference>
<dbReference type="Proteomes" id="UP000664360">
    <property type="component" value="Chromosome"/>
</dbReference>
<feature type="domain" description="Glycosyl hydrolase family 36 N-terminal" evidence="8">
    <location>
        <begin position="27"/>
        <end position="286"/>
    </location>
</feature>
<evidence type="ECO:0000256" key="2">
    <source>
        <dbReference type="ARBA" id="ARBA00006202"/>
    </source>
</evidence>
<gene>
    <name evidence="9" type="ORF">DOK79_002618</name>
</gene>
<dbReference type="InterPro" id="IPR000111">
    <property type="entry name" value="Glyco_hydro_27/36_CS"/>
</dbReference>
<dbReference type="Gene3D" id="2.70.98.60">
    <property type="entry name" value="alpha-galactosidase from lactobacil brevis"/>
    <property type="match status" value="1"/>
</dbReference>
<evidence type="ECO:0000256" key="4">
    <source>
        <dbReference type="ARBA" id="ARBA00022801"/>
    </source>
</evidence>
<dbReference type="InterPro" id="IPR031704">
    <property type="entry name" value="Glyco_hydro_36_N"/>
</dbReference>
<dbReference type="Pfam" id="PF16874">
    <property type="entry name" value="Glyco_hydro_36C"/>
    <property type="match status" value="1"/>
</dbReference>
<organism evidence="9 10">
    <name type="scientific">Candidatus Enterococcus mangumiae</name>
    <dbReference type="NCBI Taxonomy" id="2230878"/>
    <lineage>
        <taxon>Bacteria</taxon>
        <taxon>Bacillati</taxon>
        <taxon>Bacillota</taxon>
        <taxon>Bacilli</taxon>
        <taxon>Lactobacillales</taxon>
        <taxon>Enterococcaceae</taxon>
        <taxon>Enterococcus</taxon>
    </lineage>
</organism>
<keyword evidence="5 6" id="KW-0326">Glycosidase</keyword>
<dbReference type="InterPro" id="IPR013785">
    <property type="entry name" value="Aldolase_TIM"/>
</dbReference>
<keyword evidence="4 6" id="KW-0378">Hydrolase</keyword>
<dbReference type="RefSeq" id="WP_206854094.1">
    <property type="nucleotide sequence ID" value="NZ_CP147250.1"/>
</dbReference>